<evidence type="ECO:0000313" key="3">
    <source>
        <dbReference type="Proteomes" id="UP000253647"/>
    </source>
</evidence>
<comment type="caution">
    <text evidence="2">The sequence shown here is derived from an EMBL/GenBank/DDBJ whole genome shotgun (WGS) entry which is preliminary data.</text>
</comment>
<reference evidence="2 3" key="1">
    <citation type="submission" date="2018-07" db="EMBL/GenBank/DDBJ databases">
        <title>Freshwater and sediment microbial communities from various areas in North America, analyzing microbe dynamics in response to fracking.</title>
        <authorList>
            <person name="Lamendella R."/>
        </authorList>
    </citation>
    <scope>NUCLEOTIDE SEQUENCE [LARGE SCALE GENOMIC DNA]</scope>
    <source>
        <strain evidence="2 3">105B</strain>
    </source>
</reference>
<gene>
    <name evidence="2" type="ORF">DET61_1204</name>
</gene>
<sequence length="330" mass="37550">MNEIRTAKRCHKSIPAKLADSPILLSATHSVWEPLLHTLPSPQSASNPELEAQIRKHIDEIEAQGADKAPLSASVLAVLREQLHRARVGSVKTEAEQWFGLRHHYLLKSLMARGDVPRHWPEYTEQPGISEPQSLKKAFQEAMNTGFRIPERFLDDATDTSYGEKEAFYAASEFAANRWTFDLAKGETELARKVLQLSSSFVIPNDKLGCAPYVADQLWIVEGPSGSIRLIILEIDGEYHLEPGAAERDKLRDKYFNSLGYEVYRVAGWWARIDPFRVIGEFLAEAIGLRSIKAGLEFTPPSITDYRCFACGEPMVRWDDRWIERDYRYK</sequence>
<dbReference type="InterPro" id="IPR007569">
    <property type="entry name" value="DUF559"/>
</dbReference>
<dbReference type="Proteomes" id="UP000253647">
    <property type="component" value="Unassembled WGS sequence"/>
</dbReference>
<protein>
    <submittedName>
        <fullName evidence="2">Uncharacterized protein DUF559</fullName>
    </submittedName>
</protein>
<evidence type="ECO:0000259" key="1">
    <source>
        <dbReference type="Pfam" id="PF04480"/>
    </source>
</evidence>
<dbReference type="Gene3D" id="3.40.960.10">
    <property type="entry name" value="VSR Endonuclease"/>
    <property type="match status" value="1"/>
</dbReference>
<accession>A0A368X4D1</accession>
<proteinExistence type="predicted"/>
<dbReference type="EMBL" id="QPJI01000020">
    <property type="protein sequence ID" value="RCW62882.1"/>
    <property type="molecule type" value="Genomic_DNA"/>
</dbReference>
<dbReference type="AlphaFoldDB" id="A0A368X4D1"/>
<organism evidence="2 3">
    <name type="scientific">Marinobacter nauticus</name>
    <name type="common">Marinobacter hydrocarbonoclasticus</name>
    <name type="synonym">Marinobacter aquaeolei</name>
    <dbReference type="NCBI Taxonomy" id="2743"/>
    <lineage>
        <taxon>Bacteria</taxon>
        <taxon>Pseudomonadati</taxon>
        <taxon>Pseudomonadota</taxon>
        <taxon>Gammaproteobacteria</taxon>
        <taxon>Pseudomonadales</taxon>
        <taxon>Marinobacteraceae</taxon>
        <taxon>Marinobacter</taxon>
    </lineage>
</organism>
<name>A0A368X4D1_MARNT</name>
<feature type="domain" description="DUF559" evidence="1">
    <location>
        <begin position="227"/>
        <end position="266"/>
    </location>
</feature>
<dbReference type="Pfam" id="PF04480">
    <property type="entry name" value="DUF559"/>
    <property type="match status" value="1"/>
</dbReference>
<evidence type="ECO:0000313" key="2">
    <source>
        <dbReference type="EMBL" id="RCW62882.1"/>
    </source>
</evidence>
<dbReference type="RefSeq" id="WP_114435370.1">
    <property type="nucleotide sequence ID" value="NZ_QPJI01000020.1"/>
</dbReference>